<organism evidence="1 2">
    <name type="scientific">Acaulospora colombiana</name>
    <dbReference type="NCBI Taxonomy" id="27376"/>
    <lineage>
        <taxon>Eukaryota</taxon>
        <taxon>Fungi</taxon>
        <taxon>Fungi incertae sedis</taxon>
        <taxon>Mucoromycota</taxon>
        <taxon>Glomeromycotina</taxon>
        <taxon>Glomeromycetes</taxon>
        <taxon>Diversisporales</taxon>
        <taxon>Acaulosporaceae</taxon>
        <taxon>Acaulospora</taxon>
    </lineage>
</organism>
<keyword evidence="2" id="KW-1185">Reference proteome</keyword>
<reference evidence="1" key="1">
    <citation type="submission" date="2021-06" db="EMBL/GenBank/DDBJ databases">
        <authorList>
            <person name="Kallberg Y."/>
            <person name="Tangrot J."/>
            <person name="Rosling A."/>
        </authorList>
    </citation>
    <scope>NUCLEOTIDE SEQUENCE</scope>
    <source>
        <strain evidence="1">CL356</strain>
    </source>
</reference>
<evidence type="ECO:0000313" key="1">
    <source>
        <dbReference type="EMBL" id="CAG8711653.1"/>
    </source>
</evidence>
<accession>A0ACA9PLB8</accession>
<protein>
    <submittedName>
        <fullName evidence="1">12730_t:CDS:1</fullName>
    </submittedName>
</protein>
<gene>
    <name evidence="1" type="ORF">ACOLOM_LOCUS10702</name>
</gene>
<name>A0ACA9PLB8_9GLOM</name>
<dbReference type="EMBL" id="CAJVPT010035542">
    <property type="protein sequence ID" value="CAG8711653.1"/>
    <property type="molecule type" value="Genomic_DNA"/>
</dbReference>
<dbReference type="Proteomes" id="UP000789525">
    <property type="component" value="Unassembled WGS sequence"/>
</dbReference>
<sequence>MGILETKNFSIIDFSYFADHPSALLSRSSRDALMLVPAMSAMGLCRAICAPCSSSSTFYITSYPISPTPQY</sequence>
<comment type="caution">
    <text evidence="1">The sequence shown here is derived from an EMBL/GenBank/DDBJ whole genome shotgun (WGS) entry which is preliminary data.</text>
</comment>
<proteinExistence type="predicted"/>
<feature type="non-terminal residue" evidence="1">
    <location>
        <position position="71"/>
    </location>
</feature>
<evidence type="ECO:0000313" key="2">
    <source>
        <dbReference type="Proteomes" id="UP000789525"/>
    </source>
</evidence>